<evidence type="ECO:0000256" key="1">
    <source>
        <dbReference type="SAM" id="Phobius"/>
    </source>
</evidence>
<reference evidence="2" key="1">
    <citation type="journal article" date="2007" name="Insect Biochem. Mol. Biol.">
        <title>Identification of immune-related genes from an apterygote insect, the firebrat Thermobia domestica.</title>
        <authorList>
            <person name="Altincicek B."/>
            <person name="Vilcinskas A."/>
        </authorList>
    </citation>
    <scope>NUCLEOTIDE SEQUENCE</scope>
    <source>
        <strain evidence="2">12</strain>
    </source>
</reference>
<keyword evidence="1" id="KW-0812">Transmembrane</keyword>
<dbReference type="Gene3D" id="3.40.50.720">
    <property type="entry name" value="NAD(P)-binding Rossmann-like Domain"/>
    <property type="match status" value="1"/>
</dbReference>
<protein>
    <submittedName>
        <fullName evidence="2">Uncharacterized protein</fullName>
    </submittedName>
</protein>
<evidence type="ECO:0000313" key="2">
    <source>
        <dbReference type="EMBL" id="CAM36302.1"/>
    </source>
</evidence>
<organism evidence="2">
    <name type="scientific">Thermobia domestica</name>
    <name type="common">Firebrat</name>
    <name type="synonym">Lepisma domestica</name>
    <dbReference type="NCBI Taxonomy" id="89055"/>
    <lineage>
        <taxon>Eukaryota</taxon>
        <taxon>Metazoa</taxon>
        <taxon>Ecdysozoa</taxon>
        <taxon>Arthropoda</taxon>
        <taxon>Hexapoda</taxon>
        <taxon>Insecta</taxon>
        <taxon>Zygentoma</taxon>
        <taxon>Lepismatidae</taxon>
        <taxon>Thermobia</taxon>
    </lineage>
</organism>
<keyword evidence="1" id="KW-1133">Transmembrane helix</keyword>
<feature type="non-terminal residue" evidence="2">
    <location>
        <position position="1"/>
    </location>
</feature>
<dbReference type="InterPro" id="IPR002347">
    <property type="entry name" value="SDR_fam"/>
</dbReference>
<proteinExistence type="evidence at transcript level"/>
<name>A4FSF9_THEDO</name>
<dbReference type="GO" id="GO:0016491">
    <property type="term" value="F:oxidoreductase activity"/>
    <property type="evidence" value="ECO:0007669"/>
    <property type="project" value="TreeGrafter"/>
</dbReference>
<accession>A4FSF9</accession>
<feature type="non-terminal residue" evidence="2">
    <location>
        <position position="144"/>
    </location>
</feature>
<dbReference type="EMBL" id="AM495100">
    <property type="protein sequence ID" value="CAM36302.1"/>
    <property type="molecule type" value="mRNA"/>
</dbReference>
<dbReference type="PANTHER" id="PTHR43313">
    <property type="entry name" value="SHORT-CHAIN DEHYDROGENASE/REDUCTASE FAMILY 9C"/>
    <property type="match status" value="1"/>
</dbReference>
<dbReference type="PANTHER" id="PTHR43313:SF36">
    <property type="entry name" value="D-BETA-HYDROXYBUTYRATE DEHYDROGENASE, MITOCHONDRIAL"/>
    <property type="match status" value="1"/>
</dbReference>
<dbReference type="GO" id="GO:0008202">
    <property type="term" value="P:steroid metabolic process"/>
    <property type="evidence" value="ECO:0007669"/>
    <property type="project" value="TreeGrafter"/>
</dbReference>
<feature type="transmembrane region" description="Helical" evidence="1">
    <location>
        <begin position="55"/>
        <end position="71"/>
    </location>
</feature>
<dbReference type="Pfam" id="PF00106">
    <property type="entry name" value="adh_short"/>
    <property type="match status" value="1"/>
</dbReference>
<dbReference type="InterPro" id="IPR036291">
    <property type="entry name" value="NAD(P)-bd_dom_sf"/>
</dbReference>
<feature type="transmembrane region" description="Helical" evidence="1">
    <location>
        <begin position="31"/>
        <end position="49"/>
    </location>
</feature>
<dbReference type="SUPFAM" id="SSF51735">
    <property type="entry name" value="NAD(P)-binding Rossmann-fold domains"/>
    <property type="match status" value="1"/>
</dbReference>
<sequence>RGDNILVSACDVGMDLSLDGVHRALQRGLQVGLASIVGGWFLLKIGLISVQSPCYVSFLLIFLATVIALYVDSLRVEIRGKAVLITGCDSGFGHALAIRLERMGFTVFAGCLFESQEGEGAAKLKSLGRKDLHVIQLDVTSDEQ</sequence>
<dbReference type="AlphaFoldDB" id="A4FSF9"/>
<keyword evidence="1" id="KW-0472">Membrane</keyword>